<dbReference type="PROSITE" id="PS00542">
    <property type="entry name" value="COMPLEX1_30K"/>
    <property type="match status" value="1"/>
</dbReference>
<accession>A0A7J6DJX2</accession>
<evidence type="ECO:0000256" key="3">
    <source>
        <dbReference type="RuleBase" id="RU003456"/>
    </source>
</evidence>
<protein>
    <recommendedName>
        <fullName evidence="4">NADH:ubiquinone oxidoreductase 30kDa subunit domain-containing protein</fullName>
    </recommendedName>
</protein>
<organism evidence="5 6">
    <name type="scientific">Cannabis sativa</name>
    <name type="common">Hemp</name>
    <name type="synonym">Marijuana</name>
    <dbReference type="NCBI Taxonomy" id="3483"/>
    <lineage>
        <taxon>Eukaryota</taxon>
        <taxon>Viridiplantae</taxon>
        <taxon>Streptophyta</taxon>
        <taxon>Embryophyta</taxon>
        <taxon>Tracheophyta</taxon>
        <taxon>Spermatophyta</taxon>
        <taxon>Magnoliopsida</taxon>
        <taxon>eudicotyledons</taxon>
        <taxon>Gunneridae</taxon>
        <taxon>Pentapetalae</taxon>
        <taxon>rosids</taxon>
        <taxon>fabids</taxon>
        <taxon>Rosales</taxon>
        <taxon>Cannabaceae</taxon>
        <taxon>Cannabis</taxon>
    </lineage>
</organism>
<dbReference type="PANTHER" id="PTHR10884">
    <property type="entry name" value="NADH DEHYDROGENASE UBIQUINONE IRON-SULFUR PROTEIN 3"/>
    <property type="match status" value="1"/>
</dbReference>
<keyword evidence="2 3" id="KW-0813">Transport</keyword>
<dbReference type="Gene3D" id="3.30.460.80">
    <property type="entry name" value="NADH:ubiquinone oxidoreductase, 30kDa subunit"/>
    <property type="match status" value="1"/>
</dbReference>
<dbReference type="Pfam" id="PF00329">
    <property type="entry name" value="Complex1_30kDa"/>
    <property type="match status" value="1"/>
</dbReference>
<reference evidence="5 6" key="1">
    <citation type="journal article" date="2020" name="bioRxiv">
        <title>Sequence and annotation of 42 cannabis genomes reveals extensive copy number variation in cannabinoid synthesis and pathogen resistance genes.</title>
        <authorList>
            <person name="Mckernan K.J."/>
            <person name="Helbert Y."/>
            <person name="Kane L.T."/>
            <person name="Ebling H."/>
            <person name="Zhang L."/>
            <person name="Liu B."/>
            <person name="Eaton Z."/>
            <person name="Mclaughlin S."/>
            <person name="Kingan S."/>
            <person name="Baybayan P."/>
            <person name="Concepcion G."/>
            <person name="Jordan M."/>
            <person name="Riva A."/>
            <person name="Barbazuk W."/>
            <person name="Harkins T."/>
        </authorList>
    </citation>
    <scope>NUCLEOTIDE SEQUENCE [LARGE SCALE GENOMIC DNA]</scope>
    <source>
        <strain evidence="6">cv. Jamaican Lion 4</strain>
        <tissue evidence="5">Leaf</tissue>
    </source>
</reference>
<keyword evidence="3" id="KW-0520">NAD</keyword>
<name>A0A7J6DJX2_CANSA</name>
<dbReference type="SUPFAM" id="SSF143243">
    <property type="entry name" value="Nqo5-like"/>
    <property type="match status" value="1"/>
</dbReference>
<feature type="non-terminal residue" evidence="5">
    <location>
        <position position="84"/>
    </location>
</feature>
<dbReference type="GO" id="GO:0016651">
    <property type="term" value="F:oxidoreductase activity, acting on NAD(P)H"/>
    <property type="evidence" value="ECO:0007669"/>
    <property type="project" value="InterPro"/>
</dbReference>
<dbReference type="InterPro" id="IPR001268">
    <property type="entry name" value="NADH_UbQ_OxRdtase_30kDa_su"/>
</dbReference>
<dbReference type="GO" id="GO:0008137">
    <property type="term" value="F:NADH dehydrogenase (ubiquinone) activity"/>
    <property type="evidence" value="ECO:0007669"/>
    <property type="project" value="InterPro"/>
</dbReference>
<dbReference type="AlphaFoldDB" id="A0A7J6DJX2"/>
<comment type="caution">
    <text evidence="5">The sequence shown here is derived from an EMBL/GenBank/DDBJ whole genome shotgun (WGS) entry which is preliminary data.</text>
</comment>
<feature type="domain" description="NADH:ubiquinone oxidoreductase 30kDa subunit" evidence="4">
    <location>
        <begin position="2"/>
        <end position="57"/>
    </location>
</feature>
<evidence type="ECO:0000313" key="6">
    <source>
        <dbReference type="Proteomes" id="UP000525078"/>
    </source>
</evidence>
<evidence type="ECO:0000259" key="4">
    <source>
        <dbReference type="Pfam" id="PF00329"/>
    </source>
</evidence>
<dbReference type="InterPro" id="IPR037232">
    <property type="entry name" value="NADH_quin_OxRdtase_su_C/D-like"/>
</dbReference>
<keyword evidence="3" id="KW-1278">Translocase</keyword>
<evidence type="ECO:0000256" key="1">
    <source>
        <dbReference type="ARBA" id="ARBA00007569"/>
    </source>
</evidence>
<comment type="similarity">
    <text evidence="1 3">Belongs to the complex I 30 kDa subunit family.</text>
</comment>
<sequence length="84" mass="9696">MRIHVQTSADEVTRISPVVSLFPSPGRWEREVWDMFGVSSINHLDLRRISTDYGFEHVLELKQSTHIVVFRPDSLEDDAYPLGL</sequence>
<proteinExistence type="inferred from homology"/>
<gene>
    <name evidence="5" type="ORF">F8388_026655</name>
</gene>
<dbReference type="EMBL" id="JAATIP010001186">
    <property type="protein sequence ID" value="KAF4346421.1"/>
    <property type="molecule type" value="Genomic_DNA"/>
</dbReference>
<dbReference type="PANTHER" id="PTHR10884:SF14">
    <property type="entry name" value="NADH DEHYDROGENASE [UBIQUINONE] IRON-SULFUR PROTEIN 3, MITOCHONDRIAL"/>
    <property type="match status" value="1"/>
</dbReference>
<evidence type="ECO:0000313" key="5">
    <source>
        <dbReference type="EMBL" id="KAF4346421.1"/>
    </source>
</evidence>
<dbReference type="InterPro" id="IPR020396">
    <property type="entry name" value="NADH_UbQ_OxRdtase_CS"/>
</dbReference>
<dbReference type="Proteomes" id="UP000525078">
    <property type="component" value="Unassembled WGS sequence"/>
</dbReference>
<evidence type="ECO:0000256" key="2">
    <source>
        <dbReference type="ARBA" id="ARBA00022448"/>
    </source>
</evidence>